<protein>
    <submittedName>
        <fullName evidence="1">Uncharacterized protein</fullName>
    </submittedName>
</protein>
<reference evidence="1 2" key="1">
    <citation type="submission" date="2017-06" db="EMBL/GenBank/DDBJ databases">
        <title>A draft genome sequence of Komagataeibacter nataicola LMG 1536.</title>
        <authorList>
            <person name="Skraban J."/>
            <person name="Cleenwerck I."/>
            <person name="Vandamme P."/>
            <person name="Trcek J."/>
        </authorList>
    </citation>
    <scope>NUCLEOTIDE SEQUENCE [LARGE SCALE GENOMIC DNA]</scope>
    <source>
        <strain evidence="1 2">LMG 1536</strain>
    </source>
</reference>
<comment type="caution">
    <text evidence="1">The sequence shown here is derived from an EMBL/GenBank/DDBJ whole genome shotgun (WGS) entry which is preliminary data.</text>
</comment>
<sequence length="156" mass="18589">MNLIENYYLHETNKNITILKDYQKELENGYTLYDRDKINILHMDEYITTFHHSSCVKKSDISNHITNSIDNIYTLIGGHFDVRFKNGDTLDYDCFSNNHTLETEHFGLELLLSKDKAILSPFSYLDEDIMELDEDIVFDDYYQLSEEQITYIKMRF</sequence>
<evidence type="ECO:0000313" key="1">
    <source>
        <dbReference type="EMBL" id="PYD65226.1"/>
    </source>
</evidence>
<organism evidence="1 2">
    <name type="scientific">Komagataeibacter nataicola</name>
    <dbReference type="NCBI Taxonomy" id="265960"/>
    <lineage>
        <taxon>Bacteria</taxon>
        <taxon>Pseudomonadati</taxon>
        <taxon>Pseudomonadota</taxon>
        <taxon>Alphaproteobacteria</taxon>
        <taxon>Acetobacterales</taxon>
        <taxon>Acetobacteraceae</taxon>
        <taxon>Komagataeibacter</taxon>
    </lineage>
</organism>
<gene>
    <name evidence="1" type="ORF">CDI09_14640</name>
</gene>
<name>A0ABX5P7K4_9PROT</name>
<evidence type="ECO:0000313" key="2">
    <source>
        <dbReference type="Proteomes" id="UP000247512"/>
    </source>
</evidence>
<dbReference type="EMBL" id="NIRT01000037">
    <property type="protein sequence ID" value="PYD65226.1"/>
    <property type="molecule type" value="Genomic_DNA"/>
</dbReference>
<accession>A0ABX5P7K4</accession>
<keyword evidence="2" id="KW-1185">Reference proteome</keyword>
<dbReference type="RefSeq" id="WP_110571381.1">
    <property type="nucleotide sequence ID" value="NZ_NIRT01000037.1"/>
</dbReference>
<proteinExistence type="predicted"/>
<dbReference type="Proteomes" id="UP000247512">
    <property type="component" value="Unassembled WGS sequence"/>
</dbReference>